<sequence>MKTSAPLQFQHDTITSLLRQGESQTFIVQDLGLAKSNIFYELQRVQLYDSELAQADTHRKWRHCGHKSILTPQRKQLVEHYLLLTWSPEQVAYHLGFATASIYNWLN</sequence>
<dbReference type="Proteomes" id="UP000563523">
    <property type="component" value="Unassembled WGS sequence"/>
</dbReference>
<evidence type="ECO:0000313" key="1">
    <source>
        <dbReference type="EMBL" id="NVY96172.1"/>
    </source>
</evidence>
<name>A0A850R6B1_9LACO</name>
<accession>A0A850R6B1</accession>
<proteinExistence type="predicted"/>
<evidence type="ECO:0008006" key="3">
    <source>
        <dbReference type="Google" id="ProtNLM"/>
    </source>
</evidence>
<keyword evidence="2" id="KW-1185">Reference proteome</keyword>
<dbReference type="AlphaFoldDB" id="A0A850R6B1"/>
<organism evidence="1 2">
    <name type="scientific">Bombilactobacillus apium</name>
    <dbReference type="NCBI Taxonomy" id="2675299"/>
    <lineage>
        <taxon>Bacteria</taxon>
        <taxon>Bacillati</taxon>
        <taxon>Bacillota</taxon>
        <taxon>Bacilli</taxon>
        <taxon>Lactobacillales</taxon>
        <taxon>Lactobacillaceae</taxon>
        <taxon>Bombilactobacillus</taxon>
    </lineage>
</organism>
<reference evidence="1 2" key="1">
    <citation type="submission" date="2020-06" db="EMBL/GenBank/DDBJ databases">
        <authorList>
            <person name="Kang J."/>
        </authorList>
    </citation>
    <scope>NUCLEOTIDE SEQUENCE [LARGE SCALE GENOMIC DNA]</scope>
    <source>
        <strain evidence="1 2">DCY120</strain>
    </source>
</reference>
<gene>
    <name evidence="1" type="ORF">HU830_03140</name>
</gene>
<evidence type="ECO:0000313" key="2">
    <source>
        <dbReference type="Proteomes" id="UP000563523"/>
    </source>
</evidence>
<dbReference type="RefSeq" id="WP_176942329.1">
    <property type="nucleotide sequence ID" value="NZ_JABZEC010000002.1"/>
</dbReference>
<dbReference type="EMBL" id="JABZEC010000002">
    <property type="protein sequence ID" value="NVY96172.1"/>
    <property type="molecule type" value="Genomic_DNA"/>
</dbReference>
<comment type="caution">
    <text evidence="1">The sequence shown here is derived from an EMBL/GenBank/DDBJ whole genome shotgun (WGS) entry which is preliminary data.</text>
</comment>
<protein>
    <recommendedName>
        <fullName evidence="3">Transposase</fullName>
    </recommendedName>
</protein>